<organism evidence="1 2">
    <name type="scientific">Leucobacter ruminantium</name>
    <dbReference type="NCBI Taxonomy" id="1289170"/>
    <lineage>
        <taxon>Bacteria</taxon>
        <taxon>Bacillati</taxon>
        <taxon>Actinomycetota</taxon>
        <taxon>Actinomycetes</taxon>
        <taxon>Micrococcales</taxon>
        <taxon>Microbacteriaceae</taxon>
        <taxon>Leucobacter</taxon>
    </lineage>
</organism>
<dbReference type="RefSeq" id="WP_208045091.1">
    <property type="nucleotide sequence ID" value="NZ_JAGDYL010000006.1"/>
</dbReference>
<keyword evidence="2" id="KW-1185">Reference proteome</keyword>
<evidence type="ECO:0000313" key="1">
    <source>
        <dbReference type="EMBL" id="MBO1804595.1"/>
    </source>
</evidence>
<protein>
    <submittedName>
        <fullName evidence="1">Uncharacterized protein</fullName>
    </submittedName>
</protein>
<comment type="caution">
    <text evidence="1">The sequence shown here is derived from an EMBL/GenBank/DDBJ whole genome shotgun (WGS) entry which is preliminary data.</text>
</comment>
<reference evidence="1" key="1">
    <citation type="submission" date="2021-03" db="EMBL/GenBank/DDBJ databases">
        <title>Leucobacter chromiisoli sp. nov., isolated from chromium-containing soil of chemical plant.</title>
        <authorList>
            <person name="Xu Z."/>
        </authorList>
    </citation>
    <scope>NUCLEOTIDE SEQUENCE</scope>
    <source>
        <strain evidence="1">A2</strain>
    </source>
</reference>
<accession>A0A939LTM0</accession>
<dbReference type="EMBL" id="JAGDYL010000006">
    <property type="protein sequence ID" value="MBO1804595.1"/>
    <property type="molecule type" value="Genomic_DNA"/>
</dbReference>
<dbReference type="AlphaFoldDB" id="A0A939LTM0"/>
<name>A0A939LTM0_9MICO</name>
<proteinExistence type="predicted"/>
<dbReference type="Proteomes" id="UP000664398">
    <property type="component" value="Unassembled WGS sequence"/>
</dbReference>
<gene>
    <name evidence="1" type="ORF">J4H91_04585</name>
</gene>
<sequence length="188" mass="20902">MTKTSKTPDGKAASPDWAVVSSATVYDLSYTDNRGSRQLLLIGYDKPHAIHAALAHLRGINGPRGYAKRTRSGWITRNDPRRHERHSHRGVNTLMLVHGSEGDPSGARPGISVEKHAVLRERRADGITTSREFEARFAIVPEENIFFPEETEDNPSGIVRVSFDEQRARKARHLEPQPTIHVLSTPGA</sequence>
<evidence type="ECO:0000313" key="2">
    <source>
        <dbReference type="Proteomes" id="UP000664398"/>
    </source>
</evidence>